<dbReference type="Pfam" id="PF07719">
    <property type="entry name" value="TPR_2"/>
    <property type="match status" value="1"/>
</dbReference>
<accession>A0A5N5D2E5</accession>
<dbReference type="InterPro" id="IPR013105">
    <property type="entry name" value="TPR_2"/>
</dbReference>
<dbReference type="OrthoDB" id="414774at2759"/>
<dbReference type="SUPFAM" id="SSF48452">
    <property type="entry name" value="TPR-like"/>
    <property type="match status" value="1"/>
</dbReference>
<dbReference type="InterPro" id="IPR011990">
    <property type="entry name" value="TPR-like_helical_dom_sf"/>
</dbReference>
<evidence type="ECO:0000256" key="3">
    <source>
        <dbReference type="PROSITE-ProRule" id="PRU00339"/>
    </source>
</evidence>
<dbReference type="Gene3D" id="1.25.40.10">
    <property type="entry name" value="Tetratricopeptide repeat domain"/>
    <property type="match status" value="1"/>
</dbReference>
<organism evidence="4 5">
    <name type="scientific">Lasiodiplodia theobromae</name>
    <dbReference type="NCBI Taxonomy" id="45133"/>
    <lineage>
        <taxon>Eukaryota</taxon>
        <taxon>Fungi</taxon>
        <taxon>Dikarya</taxon>
        <taxon>Ascomycota</taxon>
        <taxon>Pezizomycotina</taxon>
        <taxon>Dothideomycetes</taxon>
        <taxon>Dothideomycetes incertae sedis</taxon>
        <taxon>Botryosphaeriales</taxon>
        <taxon>Botryosphaeriaceae</taxon>
        <taxon>Lasiodiplodia</taxon>
    </lineage>
</organism>
<keyword evidence="1" id="KW-0677">Repeat</keyword>
<dbReference type="InterPro" id="IPR019734">
    <property type="entry name" value="TPR_rpt"/>
</dbReference>
<dbReference type="PROSITE" id="PS50005">
    <property type="entry name" value="TPR"/>
    <property type="match status" value="1"/>
</dbReference>
<evidence type="ECO:0000313" key="5">
    <source>
        <dbReference type="Proteomes" id="UP000325902"/>
    </source>
</evidence>
<keyword evidence="2 3" id="KW-0802">TPR repeat</keyword>
<evidence type="ECO:0000256" key="1">
    <source>
        <dbReference type="ARBA" id="ARBA00022737"/>
    </source>
</evidence>
<dbReference type="PANTHER" id="PTHR45588:SF1">
    <property type="entry name" value="WW DOMAIN-CONTAINING PROTEIN"/>
    <property type="match status" value="1"/>
</dbReference>
<feature type="repeat" description="TPR" evidence="3">
    <location>
        <begin position="26"/>
        <end position="59"/>
    </location>
</feature>
<dbReference type="SMART" id="SM00028">
    <property type="entry name" value="TPR"/>
    <property type="match status" value="1"/>
</dbReference>
<dbReference type="PANTHER" id="PTHR45588">
    <property type="entry name" value="TPR DOMAIN-CONTAINING PROTEIN"/>
    <property type="match status" value="1"/>
</dbReference>
<gene>
    <name evidence="4" type="ORF">DBV05_g9493</name>
</gene>
<protein>
    <recommendedName>
        <fullName evidence="6">TPR domain protein</fullName>
    </recommendedName>
</protein>
<dbReference type="Proteomes" id="UP000325902">
    <property type="component" value="Unassembled WGS sequence"/>
</dbReference>
<reference evidence="4 5" key="1">
    <citation type="journal article" date="2019" name="Sci. Rep.">
        <title>A multi-omics analysis of the grapevine pathogen Lasiodiplodia theobromae reveals that temperature affects the expression of virulence- and pathogenicity-related genes.</title>
        <authorList>
            <person name="Felix C."/>
            <person name="Meneses R."/>
            <person name="Goncalves M.F.M."/>
            <person name="Tilleman L."/>
            <person name="Duarte A.S."/>
            <person name="Jorrin-Novo J.V."/>
            <person name="Van de Peer Y."/>
            <person name="Deforce D."/>
            <person name="Van Nieuwerburgh F."/>
            <person name="Esteves A.C."/>
            <person name="Alves A."/>
        </authorList>
    </citation>
    <scope>NUCLEOTIDE SEQUENCE [LARGE SCALE GENOMIC DNA]</scope>
    <source>
        <strain evidence="4 5">LA-SOL3</strain>
    </source>
</reference>
<comment type="caution">
    <text evidence="4">The sequence shown here is derived from an EMBL/GenBank/DDBJ whole genome shotgun (WGS) entry which is preliminary data.</text>
</comment>
<keyword evidence="5" id="KW-1185">Reference proteome</keyword>
<evidence type="ECO:0008006" key="6">
    <source>
        <dbReference type="Google" id="ProtNLM"/>
    </source>
</evidence>
<dbReference type="AlphaFoldDB" id="A0A5N5D2E5"/>
<evidence type="ECO:0000313" key="4">
    <source>
        <dbReference type="EMBL" id="KAB2571850.1"/>
    </source>
</evidence>
<name>A0A5N5D2E5_9PEZI</name>
<proteinExistence type="predicted"/>
<evidence type="ECO:0000256" key="2">
    <source>
        <dbReference type="ARBA" id="ARBA00022803"/>
    </source>
</evidence>
<dbReference type="EMBL" id="VCHE01000091">
    <property type="protein sequence ID" value="KAB2571850.1"/>
    <property type="molecule type" value="Genomic_DNA"/>
</dbReference>
<sequence>MNTTGSDDYYDLGPFHRSVTTTTSDAQLWFDRGLLWTYAFNHKEAAKCFEQALVHDPTCAMAHWGLAYSLGPNYNKPWELFDQQDLRITLERTHQAAEQAREHAAQATPLERALVEAVQVRNPVDPSDRNFEAYNQAYAIAMELAYRNYPDDLDVATLYADALMNLTPWQLWDLRTGEPAPGARTMEAVEVLDRALAQEGGRDHPGLLHMYIHLWEMSGTPERAVSAADRLRAMCPDAGHLRHMPSHLDILIGDYRRAVASNAEAIAADDKYLAREGGMNFYTFYRVHDYHSLIYAAMFAGQSEVALQFCERMEASIPQELLEMESPPMADWLESFLSTRVHVLIRFGRWDDILAQKLPKDQKLYCVTTAMLHYAKGVALAATGYVKEAEQERALLHAAAKRVVQTRMSYTNKCLDLLEVGKAMLDGELEYRKRNYDVAFEHLRRSIALDDSLVYSEP</sequence>